<dbReference type="PRINTS" id="PR01635">
    <property type="entry name" value="LVDCCALPHA1C"/>
</dbReference>
<feature type="region of interest" description="Disordered" evidence="32">
    <location>
        <begin position="621"/>
        <end position="647"/>
    </location>
</feature>
<dbReference type="Gene3D" id="1.20.120.350">
    <property type="entry name" value="Voltage-gated potassium channels. Chain C"/>
    <property type="match status" value="4"/>
</dbReference>
<dbReference type="GO" id="GO:0023052">
    <property type="term" value="P:signaling"/>
    <property type="evidence" value="ECO:0007669"/>
    <property type="project" value="UniProtKB-ARBA"/>
</dbReference>
<evidence type="ECO:0000256" key="20">
    <source>
        <dbReference type="ARBA" id="ARBA00023180"/>
    </source>
</evidence>
<evidence type="ECO:0000256" key="31">
    <source>
        <dbReference type="RuleBase" id="RU003808"/>
    </source>
</evidence>
<dbReference type="GO" id="GO:0030315">
    <property type="term" value="C:T-tubule"/>
    <property type="evidence" value="ECO:0007669"/>
    <property type="project" value="UniProtKB-SubCell"/>
</dbReference>
<evidence type="ECO:0000256" key="10">
    <source>
        <dbReference type="ARBA" id="ARBA00022723"/>
    </source>
</evidence>
<name>A0A8K9WZA1_ONCMY</name>
<feature type="transmembrane region" description="Helical" evidence="33">
    <location>
        <begin position="6"/>
        <end position="25"/>
    </location>
</feature>
<keyword evidence="8 31" id="KW-0107">Calcium channel</keyword>
<keyword evidence="21" id="KW-0628">Postsynaptic cell membrane</keyword>
<keyword evidence="18 33" id="KW-0472">Membrane</keyword>
<keyword evidence="36" id="KW-1185">Reference proteome</keyword>
<reference evidence="35" key="1">
    <citation type="submission" date="2020-07" db="EMBL/GenBank/DDBJ databases">
        <title>A long reads based de novo assembly of the rainbow trout Arlee double haploid line genome.</title>
        <authorList>
            <person name="Gao G."/>
            <person name="Palti Y."/>
        </authorList>
    </citation>
    <scope>NUCLEOTIDE SEQUENCE [LARGE SCALE GENOMIC DNA]</scope>
</reference>
<feature type="glycosylation site" description="N-linked (GlcNAc...) asparagine" evidence="30">
    <location>
        <position position="162"/>
    </location>
</feature>
<dbReference type="InterPro" id="IPR031688">
    <property type="entry name" value="CAC1F_C"/>
</dbReference>
<proteinExistence type="inferred from homology"/>
<evidence type="ECO:0000256" key="25">
    <source>
        <dbReference type="ARBA" id="ARBA00024028"/>
    </source>
</evidence>
<keyword evidence="9 33" id="KW-0812">Transmembrane</keyword>
<keyword evidence="16" id="KW-0770">Synapse</keyword>
<feature type="transmembrane region" description="Helical" evidence="33">
    <location>
        <begin position="1071"/>
        <end position="1092"/>
    </location>
</feature>
<evidence type="ECO:0000256" key="27">
    <source>
        <dbReference type="ARBA" id="ARBA00036634"/>
    </source>
</evidence>
<evidence type="ECO:0000256" key="19">
    <source>
        <dbReference type="ARBA" id="ARBA00023157"/>
    </source>
</evidence>
<feature type="transmembrane region" description="Helical" evidence="33">
    <location>
        <begin position="752"/>
        <end position="770"/>
    </location>
</feature>
<feature type="transmembrane region" description="Helical" evidence="33">
    <location>
        <begin position="991"/>
        <end position="1020"/>
    </location>
</feature>
<dbReference type="GO" id="GO:0007154">
    <property type="term" value="P:cell communication"/>
    <property type="evidence" value="ECO:0007669"/>
    <property type="project" value="UniProtKB-ARBA"/>
</dbReference>
<evidence type="ECO:0000256" key="6">
    <source>
        <dbReference type="ARBA" id="ARBA00022553"/>
    </source>
</evidence>
<keyword evidence="10 29" id="KW-0479">Metal-binding</keyword>
<dbReference type="GO" id="GO:0098703">
    <property type="term" value="P:calcium ion import across plasma membrane"/>
    <property type="evidence" value="ECO:0007669"/>
    <property type="project" value="TreeGrafter"/>
</dbReference>
<feature type="transmembrane region" description="Helical" evidence="33">
    <location>
        <begin position="109"/>
        <end position="131"/>
    </location>
</feature>
<feature type="transmembrane region" description="Helical" evidence="33">
    <location>
        <begin position="216"/>
        <end position="238"/>
    </location>
</feature>
<dbReference type="InterPro" id="IPR005451">
    <property type="entry name" value="VDCC_L_a1csu"/>
</dbReference>
<evidence type="ECO:0000256" key="32">
    <source>
        <dbReference type="SAM" id="MobiDB-lite"/>
    </source>
</evidence>
<keyword evidence="20 30" id="KW-0325">Glycoprotein</keyword>
<keyword evidence="17" id="KW-0406">Ion transport</keyword>
<dbReference type="PRINTS" id="PR01630">
    <property type="entry name" value="LVDCCALPHA1"/>
</dbReference>
<comment type="similarity">
    <text evidence="25">Belongs to the calcium channel alpha-1 subunit (TC 1.A.1.11) family. CACNA1C subfamily.</text>
</comment>
<dbReference type="FunFam" id="1.20.120.350:FF:000062">
    <property type="entry name" value="Voltage-dependent L-type calcium channel subunit alpha"/>
    <property type="match status" value="1"/>
</dbReference>
<feature type="region of interest" description="Disordered" evidence="32">
    <location>
        <begin position="1691"/>
        <end position="1717"/>
    </location>
</feature>
<dbReference type="InterPro" id="IPR005446">
    <property type="entry name" value="VDCC_L_a1su"/>
</dbReference>
<dbReference type="GeneTree" id="ENSGT00940000156127"/>
<dbReference type="FunFam" id="1.20.120.350:FF:000001">
    <property type="entry name" value="Voltage-dependent L-type calcium channel subunit alpha"/>
    <property type="match status" value="1"/>
</dbReference>
<evidence type="ECO:0000256" key="7">
    <source>
        <dbReference type="ARBA" id="ARBA00022568"/>
    </source>
</evidence>
<feature type="binding site" evidence="29">
    <location>
        <position position="197"/>
    </location>
    <ligand>
        <name>Ca(2+)</name>
        <dbReference type="ChEBI" id="CHEBI:29108"/>
    </ligand>
</feature>
<dbReference type="GO" id="GO:0005891">
    <property type="term" value="C:voltage-gated calcium channel complex"/>
    <property type="evidence" value="ECO:0007669"/>
    <property type="project" value="InterPro"/>
</dbReference>
<evidence type="ECO:0000256" key="13">
    <source>
        <dbReference type="ARBA" id="ARBA00022860"/>
    </source>
</evidence>
<comment type="function">
    <text evidence="31">Voltage-sensitive calcium channels (VSCC) mediate the entry of calcium ions into excitable cells and are also involved in a variety of calcium-dependent processes, including muscle contraction, hormone or neurotransmitter release, gene expression, cell motility, cell division and cell death.</text>
</comment>
<evidence type="ECO:0000313" key="36">
    <source>
        <dbReference type="Proteomes" id="UP000694395"/>
    </source>
</evidence>
<keyword evidence="19" id="KW-1015">Disulfide bond</keyword>
<accession>A0A8K9WZA1</accession>
<dbReference type="PANTHER" id="PTHR45628:SF10">
    <property type="entry name" value="VOLTAGE-DEPENDENT L-TYPE CALCIUM CHANNEL SUBUNIT ALPHA-1C"/>
    <property type="match status" value="1"/>
</dbReference>
<evidence type="ECO:0000256" key="33">
    <source>
        <dbReference type="SAM" id="Phobius"/>
    </source>
</evidence>
<dbReference type="FunFam" id="1.20.120.350:FF:000006">
    <property type="entry name" value="Voltage-dependent L-type calcium channel subunit alpha"/>
    <property type="match status" value="1"/>
</dbReference>
<keyword evidence="4" id="KW-0813">Transport</keyword>
<dbReference type="InterPro" id="IPR002077">
    <property type="entry name" value="VDCCAlpha1"/>
</dbReference>
<comment type="catalytic activity">
    <reaction evidence="27">
        <text>Ca(2+)(in) = Ca(2+)(out)</text>
        <dbReference type="Rhea" id="RHEA:29671"/>
        <dbReference type="ChEBI" id="CHEBI:29108"/>
    </reaction>
</comment>
<evidence type="ECO:0000256" key="8">
    <source>
        <dbReference type="ARBA" id="ARBA00022673"/>
    </source>
</evidence>
<comment type="function">
    <text evidence="28">Pore-forming, alpha-1C subunit of the voltage-gated calcium channel that gives rise to L-type calcium currents. Mediates influx of calcium ions into the cytoplasm, and thereby triggers calcium release from the sarcoplasm. Plays an important role in excitation-contraction coupling in the heart. Required for normal heart development and normal regulation of heart rhythm. Required for normal contraction of smooth muscle cells in blood vessels and in the intestine. Essential for normal blood pressure regulation via its role in the contraction of arterial smooth muscle cells. Long-lasting (L-type) calcium channels belong to the 'high-voltage activated' (HVA) group.</text>
</comment>
<feature type="binding site" evidence="29">
    <location>
        <position position="563"/>
    </location>
    <ligand>
        <name>Ca(2+)</name>
        <dbReference type="ChEBI" id="CHEBI:29108"/>
    </ligand>
</feature>
<dbReference type="InterPro" id="IPR031649">
    <property type="entry name" value="GPHH_dom"/>
</dbReference>
<dbReference type="GO" id="GO:0098839">
    <property type="term" value="C:postsynaptic density membrane"/>
    <property type="evidence" value="ECO:0007669"/>
    <property type="project" value="UniProtKB-SubCell"/>
</dbReference>
<dbReference type="SUPFAM" id="SSF81324">
    <property type="entry name" value="Voltage-gated potassium channels"/>
    <property type="match status" value="4"/>
</dbReference>
<dbReference type="Proteomes" id="UP000694395">
    <property type="component" value="Chromosome 15"/>
</dbReference>
<dbReference type="FunFam" id="1.20.120.350:FF:000020">
    <property type="entry name" value="Voltage-dependent L-type calcium channel subunit alpha"/>
    <property type="match status" value="1"/>
</dbReference>
<reference evidence="35" key="2">
    <citation type="submission" date="2025-08" db="UniProtKB">
        <authorList>
            <consortium name="Ensembl"/>
        </authorList>
    </citation>
    <scope>IDENTIFICATION</scope>
</reference>
<feature type="binding site" evidence="29">
    <location>
        <position position="966"/>
    </location>
    <ligand>
        <name>Ca(2+)</name>
        <dbReference type="ChEBI" id="CHEBI:29108"/>
    </ligand>
</feature>
<evidence type="ECO:0000256" key="22">
    <source>
        <dbReference type="ARBA" id="ARBA00023273"/>
    </source>
</evidence>
<feature type="region of interest" description="Disordered" evidence="32">
    <location>
        <begin position="1825"/>
        <end position="1852"/>
    </location>
</feature>
<dbReference type="InterPro" id="IPR050599">
    <property type="entry name" value="VDCC_alpha-1_subunit"/>
</dbReference>
<dbReference type="GO" id="GO:0030425">
    <property type="term" value="C:dendrite"/>
    <property type="evidence" value="ECO:0007669"/>
    <property type="project" value="UniProtKB-SubCell"/>
</dbReference>
<dbReference type="PANTHER" id="PTHR45628">
    <property type="entry name" value="VOLTAGE-DEPENDENT CALCIUM CHANNEL TYPE A SUBUNIT ALPHA-1"/>
    <property type="match status" value="1"/>
</dbReference>
<keyword evidence="23" id="KW-0407">Ion channel</keyword>
<dbReference type="Pfam" id="PF08763">
    <property type="entry name" value="Ca_chan_IQ"/>
    <property type="match status" value="1"/>
</dbReference>
<keyword evidence="14 31" id="KW-0851">Voltage-gated channel</keyword>
<feature type="transmembrane region" description="Helical" evidence="33">
    <location>
        <begin position="790"/>
        <end position="810"/>
    </location>
</feature>
<evidence type="ECO:0000256" key="30">
    <source>
        <dbReference type="PIRSR" id="PIRSR602077-3"/>
    </source>
</evidence>
<keyword evidence="7 31" id="KW-0109">Calcium transport</keyword>
<feature type="transmembrane region" description="Helical" evidence="33">
    <location>
        <begin position="573"/>
        <end position="596"/>
    </location>
</feature>
<evidence type="ECO:0000256" key="15">
    <source>
        <dbReference type="ARBA" id="ARBA00022989"/>
    </source>
</evidence>
<evidence type="ECO:0000256" key="3">
    <source>
        <dbReference type="ARBA" id="ARBA00004484"/>
    </source>
</evidence>
<dbReference type="Gene3D" id="6.10.250.2180">
    <property type="match status" value="1"/>
</dbReference>
<reference evidence="35" key="3">
    <citation type="submission" date="2025-09" db="UniProtKB">
        <authorList>
            <consortium name="Ensembl"/>
        </authorList>
    </citation>
    <scope>IDENTIFICATION</scope>
</reference>
<dbReference type="InterPro" id="IPR005821">
    <property type="entry name" value="Ion_trans_dom"/>
</dbReference>
<feature type="region of interest" description="Disordered" evidence="32">
    <location>
        <begin position="1971"/>
        <end position="1996"/>
    </location>
</feature>
<feature type="transmembrane region" description="Helical" evidence="33">
    <location>
        <begin position="868"/>
        <end position="897"/>
    </location>
</feature>
<evidence type="ECO:0000256" key="5">
    <source>
        <dbReference type="ARBA" id="ARBA00022475"/>
    </source>
</evidence>
<dbReference type="InterPro" id="IPR014873">
    <property type="entry name" value="VDCC_a1su_IQ"/>
</dbReference>
<evidence type="ECO:0000256" key="16">
    <source>
        <dbReference type="ARBA" id="ARBA00023018"/>
    </source>
</evidence>
<keyword evidence="6" id="KW-0597">Phosphoprotein</keyword>
<dbReference type="Gene3D" id="6.10.250.2500">
    <property type="match status" value="1"/>
</dbReference>
<dbReference type="GO" id="GO:0043204">
    <property type="term" value="C:perikaryon"/>
    <property type="evidence" value="ECO:0007669"/>
    <property type="project" value="UniProtKB-SubCell"/>
</dbReference>
<evidence type="ECO:0000256" key="9">
    <source>
        <dbReference type="ARBA" id="ARBA00022692"/>
    </source>
</evidence>
<dbReference type="GO" id="GO:0046872">
    <property type="term" value="F:metal ion binding"/>
    <property type="evidence" value="ECO:0007669"/>
    <property type="project" value="UniProtKB-KW"/>
</dbReference>
<dbReference type="GO" id="GO:0042391">
    <property type="term" value="P:regulation of membrane potential"/>
    <property type="evidence" value="ECO:0007669"/>
    <property type="project" value="UniProtKB-ARBA"/>
</dbReference>
<evidence type="ECO:0000313" key="35">
    <source>
        <dbReference type="Ensembl" id="ENSOMYP00000125451.1"/>
    </source>
</evidence>
<evidence type="ECO:0000256" key="11">
    <source>
        <dbReference type="ARBA" id="ARBA00022737"/>
    </source>
</evidence>
<dbReference type="Pfam" id="PF16905">
    <property type="entry name" value="GPHH"/>
    <property type="match status" value="1"/>
</dbReference>
<dbReference type="Gene3D" id="1.10.287.70">
    <property type="match status" value="4"/>
</dbReference>
<dbReference type="FunFam" id="1.10.287.70:FF:000021">
    <property type="entry name" value="Voltage-dependent L-type calcium channel subunit alpha"/>
    <property type="match status" value="1"/>
</dbReference>
<feature type="region of interest" description="Disordered" evidence="32">
    <location>
        <begin position="692"/>
        <end position="713"/>
    </location>
</feature>
<evidence type="ECO:0000256" key="14">
    <source>
        <dbReference type="ARBA" id="ARBA00022882"/>
    </source>
</evidence>
<feature type="transmembrane region" description="Helical" evidence="33">
    <location>
        <begin position="1129"/>
        <end position="1151"/>
    </location>
</feature>
<dbReference type="Ensembl" id="ENSOMYT00000138993.1">
    <property type="protein sequence ID" value="ENSOMYP00000125451.1"/>
    <property type="gene ID" value="ENSOMYG00000057033.1"/>
</dbReference>
<dbReference type="InterPro" id="IPR027359">
    <property type="entry name" value="Volt_channel_dom_sf"/>
</dbReference>
<evidence type="ECO:0000256" key="24">
    <source>
        <dbReference type="ARBA" id="ARBA00024012"/>
    </source>
</evidence>
<organism evidence="35 36">
    <name type="scientific">Oncorhynchus mykiss</name>
    <name type="common">Rainbow trout</name>
    <name type="synonym">Salmo gairdneri</name>
    <dbReference type="NCBI Taxonomy" id="8022"/>
    <lineage>
        <taxon>Eukaryota</taxon>
        <taxon>Metazoa</taxon>
        <taxon>Chordata</taxon>
        <taxon>Craniata</taxon>
        <taxon>Vertebrata</taxon>
        <taxon>Euteleostomi</taxon>
        <taxon>Actinopterygii</taxon>
        <taxon>Neopterygii</taxon>
        <taxon>Teleostei</taxon>
        <taxon>Protacanthopterygii</taxon>
        <taxon>Salmoniformes</taxon>
        <taxon>Salmonidae</taxon>
        <taxon>Salmoninae</taxon>
        <taxon>Oncorhynchus</taxon>
    </lineage>
</organism>
<evidence type="ECO:0000256" key="2">
    <source>
        <dbReference type="ARBA" id="ARBA00004415"/>
    </source>
</evidence>
<feature type="compositionally biased region" description="Polar residues" evidence="32">
    <location>
        <begin position="1570"/>
        <end position="1590"/>
    </location>
</feature>
<evidence type="ECO:0000256" key="12">
    <source>
        <dbReference type="ARBA" id="ARBA00022837"/>
    </source>
</evidence>
<feature type="transmembrane region" description="Helical" evidence="33">
    <location>
        <begin position="384"/>
        <end position="401"/>
    </location>
</feature>
<evidence type="ECO:0000259" key="34">
    <source>
        <dbReference type="SMART" id="SM01062"/>
    </source>
</evidence>
<feature type="transmembrane region" description="Helical" evidence="33">
    <location>
        <begin position="37"/>
        <end position="53"/>
    </location>
</feature>
<sequence>ERVEYLFLIVFTVEAFLKVIAYGLLFHPNAYLRNGWNLLDFIIVVVGLFSAILEQATKVDGGTPIGGKAAGFDVKALRAFRVLRPLRLVSGVPSLQVVLNSIIKAMVPLLHIALLVLFVIIIYAIIGLELFMGKMHRTCPIVEEKPAPCAPNGAHGRHCSQNATQCMMGWEGPNDGITNFDNFAFAMLTVFQCITMEGWTDVLYWVNDAVGSGWPWLYFVTLIIIGSFFVLNLVLGVLSGEFSKEREKAKARGDFQKLREKQQLEEDLKGYLDWITQAEDIDPENEEEGLDEEKPRNRVTLADLLDKKKGKFAWFSHSSETHVSMPASENESVNTDATPAGDMEGETCCTRLANRISKSKFSRYSRRWNRLCRRKCRAGVKSSVFYWLVIFLVFLNTLTIASEHHKQADWLTEAQDIANKVLLALFTGEMLLKMYSLGLQAYFVSLFNRFDSFVVCGGILETILVETKIMSPLGISVLRCVRLLRIFKITRYWNSLSNLVASLLNSVRSIASLLLLLFLFIIIFSLLGMQLFGGKFNFDETRRSTFDNFPQSLLTVFQILTGEDWNSVMYDGIMAYGGASFPGMLVCIYFIILFICGNYILLNVFLAIAVDNLADAESLTSAQKEEEEEKERKKLARTASPEKRHVNEKPPMIEVEEKKEEKIELKSITSDGETTNATKVCLRHTCPRQIHLSSLDTPDEDPEMPVGPRPRPLSDIQLKEKAIPMPEARAFFIFSNTNKFRVLCHKMVNHNIFTNLILFFILLSSISLAAEDPVRNDSFRNQILGYADHVFTGLFTIEIILKMTAYGAFIHKGSFCRNYFNILDLVVVSVSLISSGIQSSAINVVKILRVLRVLRPLRAINRAKGLKHVVQCVFVAIRTIGNIVIVTSLLQFMFACIGVQLFKGKFFYCSDSSKSTEPECRGSYIMYKDGDVGKPERSMRVWENSDFNFDDVLQGMMALFAVSTFEGWPALLYRAIDSHSEDLGPVYNYRVVVSIFFIIYIIIIAFFMMNIFVGFVIVTFQEQGEQEYKNCELDKNQRQCVEYALKARPLRRYIPKNQYQYKVWYVVNSTYFEYLMFTLILLNTICLAMQHHGQTHSFNDAMNILNMLFTGLFTVEMILKLIAFKPRHYFVDAWNTFDALIVVGSVVDIAITEVNVSSPPFSLPAYLSLSPLNNARISITFFRLFRVMRLVKLLSRGEGIRTLLWTFIKSFQALPYVALLIVMLFFIYAVIGMQMFGKIALRDNSQINRNNNFQTFPQATLLLFRCATGEAWQEIMLACAPMRPCEKGSEVGPASEDQCGSHFAIFYFVSFYMLCAFLIINLFVAVIMDNFDYLTRDWSILGPHHLDEFKRIWAEYDPEAKGRIKHLDVVTLLRRIQPPLGFGKLCPHRVACKRLVSMNMPLNSDGTVMFNATLFALVRTALRIKTDGNLEQANEELRAIVKKIWKRTSMKLLDQVVPPAGDDEVTVGKFYATFLIQEYFRKFKKRKEQGLVAKVPPKTALSLQAGLRTLHDMGPEIRRAISGDLTVEEDLDKSMKEPVSAASEDDIFRRAGGLFGNHVSYYNDGRDSGRNTFPQSFTTQRPLHISQTGSPGEGDSPSHEKLMDSTTFTPSSYSSSGSNANINNANNTAVPGVSGPPLTPILLPRSAWCFPPKRWICLSWSLYAPRVCVCDLASVCVFRLVYQDEENKQLTPMEEGEDGGGRRPWHSPRRSFTPLGSGRRSSFHLECLRRQTRADVSQKTVLPLHLVHHQALAVAGLSPLLRRSHSPTLFTQLCSTSPTSPTGRGSQASYQRVPTLRLQGTGPGTGSYELNSSLPSVNCGPWYSDSNGNSPGISPRVGTASQRPPRPVSLTVPSTVHKDATSLSHGSAGSLVEAVLISEGLGHFAQDPSFIEVTKQELADACDMTIEEMENAADNILNGNSQPSPNGNLLPYMHCNRDHAASQEPGLSDGPGAVRGATAPGEIEELLGATHLGQHGDPEDEEGLEVVGGEEEHTGGVEVVVEVGQRNSGLLEDEDMECVTSL</sequence>
<evidence type="ECO:0000256" key="17">
    <source>
        <dbReference type="ARBA" id="ARBA00023065"/>
    </source>
</evidence>
<feature type="transmembrane region" description="Helical" evidence="33">
    <location>
        <begin position="421"/>
        <end position="444"/>
    </location>
</feature>
<feature type="transmembrane region" description="Helical" evidence="33">
    <location>
        <begin position="1104"/>
        <end position="1122"/>
    </location>
</feature>
<keyword evidence="5" id="KW-1003">Cell membrane</keyword>
<dbReference type="FunFam" id="1.10.238.10:FF:000063">
    <property type="entry name" value="Voltage-dependent N-type calcium channel subunit alpha"/>
    <property type="match status" value="1"/>
</dbReference>
<evidence type="ECO:0000256" key="26">
    <source>
        <dbReference type="ARBA" id="ARBA00034112"/>
    </source>
</evidence>
<dbReference type="GO" id="GO:0008331">
    <property type="term" value="F:high voltage-gated calcium channel activity"/>
    <property type="evidence" value="ECO:0007669"/>
    <property type="project" value="TreeGrafter"/>
</dbReference>
<feature type="compositionally biased region" description="Low complexity" evidence="32">
    <location>
        <begin position="1605"/>
        <end position="1620"/>
    </location>
</feature>
<keyword evidence="22" id="KW-0966">Cell projection</keyword>
<keyword evidence="15 33" id="KW-1133">Transmembrane helix</keyword>
<evidence type="ECO:0000256" key="29">
    <source>
        <dbReference type="PIRSR" id="PIRSR602077-1"/>
    </source>
</evidence>
<evidence type="ECO:0000256" key="23">
    <source>
        <dbReference type="ARBA" id="ARBA00023303"/>
    </source>
</evidence>
<dbReference type="FunFam" id="1.10.287.70:FF:000009">
    <property type="entry name" value="Voltage-dependent L-type calcium channel subunit alpha"/>
    <property type="match status" value="1"/>
</dbReference>
<dbReference type="Pfam" id="PF00520">
    <property type="entry name" value="Ion_trans"/>
    <property type="match status" value="4"/>
</dbReference>
<feature type="transmembrane region" description="Helical" evidence="33">
    <location>
        <begin position="1305"/>
        <end position="1328"/>
    </location>
</feature>
<feature type="transmembrane region" description="Helical" evidence="33">
    <location>
        <begin position="183"/>
        <end position="204"/>
    </location>
</feature>
<keyword evidence="13" id="KW-0112">Calmodulin-binding</keyword>
<protein>
    <recommendedName>
        <fullName evidence="31">Voltage-dependent L-type calcium channel subunit alpha</fullName>
    </recommendedName>
</protein>
<dbReference type="GO" id="GO:0005516">
    <property type="term" value="F:calmodulin binding"/>
    <property type="evidence" value="ECO:0007669"/>
    <property type="project" value="UniProtKB-KW"/>
</dbReference>
<dbReference type="SMART" id="SM01062">
    <property type="entry name" value="Ca_chan_IQ"/>
    <property type="match status" value="1"/>
</dbReference>
<feature type="transmembrane region" description="Helical" evidence="33">
    <location>
        <begin position="1213"/>
        <end position="1231"/>
    </location>
</feature>
<keyword evidence="12 29" id="KW-0106">Calcium</keyword>
<evidence type="ECO:0000256" key="4">
    <source>
        <dbReference type="ARBA" id="ARBA00022448"/>
    </source>
</evidence>
<dbReference type="Pfam" id="PF16885">
    <property type="entry name" value="CAC1F_C"/>
    <property type="match status" value="1"/>
</dbReference>
<evidence type="ECO:0000256" key="1">
    <source>
        <dbReference type="ARBA" id="ARBA00004279"/>
    </source>
</evidence>
<keyword evidence="11" id="KW-0677">Repeat</keyword>
<evidence type="ECO:0000256" key="28">
    <source>
        <dbReference type="ARBA" id="ARBA00045450"/>
    </source>
</evidence>
<comment type="subcellular location">
    <subcellularLocation>
        <location evidence="24">Cell membrane</location>
        <location evidence="24">Sarcolemma</location>
        <location evidence="24">T-tubule</location>
    </subcellularLocation>
    <subcellularLocation>
        <location evidence="2">Cell membrane</location>
        <location evidence="2">Sarcolemma</location>
        <topology evidence="2">Multi-pass membrane protein</topology>
    </subcellularLocation>
    <subcellularLocation>
        <location evidence="1">Cell projection</location>
        <location evidence="1">Dendrite</location>
    </subcellularLocation>
    <subcellularLocation>
        <location evidence="31">Membrane</location>
        <topology evidence="31">Multi-pass membrane protein</topology>
    </subcellularLocation>
    <subcellularLocation>
        <location evidence="3">Perikaryon</location>
    </subcellularLocation>
    <subcellularLocation>
        <location evidence="26">Postsynaptic density membrane</location>
    </subcellularLocation>
</comment>
<dbReference type="PRINTS" id="PR00167">
    <property type="entry name" value="CACHANNEL"/>
</dbReference>
<evidence type="ECO:0000256" key="21">
    <source>
        <dbReference type="ARBA" id="ARBA00023257"/>
    </source>
</evidence>
<feature type="region of interest" description="Disordered" evidence="32">
    <location>
        <begin position="1570"/>
        <end position="1620"/>
    </location>
</feature>
<feature type="transmembrane region" description="Helical" evidence="33">
    <location>
        <begin position="513"/>
        <end position="532"/>
    </location>
</feature>
<evidence type="ECO:0000256" key="18">
    <source>
        <dbReference type="ARBA" id="ARBA00023136"/>
    </source>
</evidence>
<feature type="domain" description="Voltage-dependent calcium channel alpha-1 subunit IQ" evidence="34">
    <location>
        <begin position="1462"/>
        <end position="1496"/>
    </location>
</feature>